<evidence type="ECO:0000256" key="5">
    <source>
        <dbReference type="ARBA" id="ARBA00022801"/>
    </source>
</evidence>
<protein>
    <submittedName>
        <fullName evidence="15">P/Homo B domain-containing protein</fullName>
    </submittedName>
</protein>
<dbReference type="OrthoDB" id="300641at2759"/>
<comment type="caution">
    <text evidence="10">Lacks conserved residue(s) required for the propagation of feature annotation.</text>
</comment>
<dbReference type="PROSITE" id="PS51892">
    <property type="entry name" value="SUBTILASE"/>
    <property type="match status" value="1"/>
</dbReference>
<dbReference type="PANTHER" id="PTHR42884:SF14">
    <property type="entry name" value="NEUROENDOCRINE CONVERTASE 1"/>
    <property type="match status" value="1"/>
</dbReference>
<dbReference type="GO" id="GO:0016020">
    <property type="term" value="C:membrane"/>
    <property type="evidence" value="ECO:0007669"/>
    <property type="project" value="TreeGrafter"/>
</dbReference>
<dbReference type="GO" id="GO:0016486">
    <property type="term" value="P:peptide hormone processing"/>
    <property type="evidence" value="ECO:0007669"/>
    <property type="project" value="TreeGrafter"/>
</dbReference>
<keyword evidence="9" id="KW-0325">Glycoprotein</keyword>
<dbReference type="Pfam" id="PF01483">
    <property type="entry name" value="P_proprotein"/>
    <property type="match status" value="1"/>
</dbReference>
<sequence length="475" mass="53496">MLNKVGIRILGRKVTDRLEAEALLFNNNHIDIYSASWGPNDDGRTVDGPRRLSQIALMNGIKFGRQGKGSIFVWASGNGGLNNDDCSCDGYSSSIYTFSVASATENGNLPWYGEKCASILATTFSTGSSAERMIVTTDTGNKCTMDHSGTSASAPVAAAVIALGLEANPLLTWRDAQHIAIWTAQPHYLISNYGWRKNGIGLYFNPRFGFGMMNAFHFANVSKYWKNVPEQQTCTTNFPSFAKRGSLLSGSFRRRDLFPYMQIVDCILEVPMSAASIAEKVMFITETIINFETDACQGRENEINIMEHVNLILDMDYPIRGHLAIYLISPQSTLPFQHVVCKKTRSQLLSLRRQDYSSKGFREWPFMSVHFWGENPRGIWQLEIADQSMLTIGLHGFVNNISLIIYGTKYQPEYQKYPKNYVNLFDKKIFDLEKQMRTANSSKLLQSILQIAKNKTLLSSKSYGELSNTIIERYK</sequence>
<dbReference type="InterPro" id="IPR002884">
    <property type="entry name" value="P_dom"/>
</dbReference>
<evidence type="ECO:0000256" key="4">
    <source>
        <dbReference type="ARBA" id="ARBA00022729"/>
    </source>
</evidence>
<dbReference type="EMBL" id="UYYG01000001">
    <property type="protein sequence ID" value="VDN50109.1"/>
    <property type="molecule type" value="Genomic_DNA"/>
</dbReference>
<dbReference type="InterPro" id="IPR000209">
    <property type="entry name" value="Peptidase_S8/S53_dom"/>
</dbReference>
<evidence type="ECO:0000313" key="15">
    <source>
        <dbReference type="WBParaSite" id="DME_0000285301-mRNA-1"/>
    </source>
</evidence>
<proteinExistence type="inferred from homology"/>
<evidence type="ECO:0000259" key="11">
    <source>
        <dbReference type="PROSITE" id="PS51829"/>
    </source>
</evidence>
<evidence type="ECO:0000256" key="1">
    <source>
        <dbReference type="ARBA" id="ARBA00005325"/>
    </source>
</evidence>
<comment type="similarity">
    <text evidence="1">Belongs to the peptidase S8 family. Furin subfamily.</text>
</comment>
<dbReference type="WBParaSite" id="DME_0000285301-mRNA-1">
    <property type="protein sequence ID" value="DME_0000285301-mRNA-1"/>
    <property type="gene ID" value="DME_0000285301"/>
</dbReference>
<evidence type="ECO:0000256" key="3">
    <source>
        <dbReference type="ARBA" id="ARBA00022685"/>
    </source>
</evidence>
<dbReference type="GO" id="GO:0005615">
    <property type="term" value="C:extracellular space"/>
    <property type="evidence" value="ECO:0007669"/>
    <property type="project" value="TreeGrafter"/>
</dbReference>
<reference evidence="15" key="1">
    <citation type="submission" date="2016-04" db="UniProtKB">
        <authorList>
            <consortium name="WormBaseParasite"/>
        </authorList>
    </citation>
    <scope>IDENTIFICATION</scope>
</reference>
<keyword evidence="2" id="KW-0645">Protease</keyword>
<name>A0A158Q3P9_DRAME</name>
<keyword evidence="3" id="KW-0165">Cleavage on pair of basic residues</keyword>
<keyword evidence="6" id="KW-0720">Serine protease</keyword>
<dbReference type="Gene3D" id="3.40.50.200">
    <property type="entry name" value="Peptidase S8/S53 domain"/>
    <property type="match status" value="1"/>
</dbReference>
<dbReference type="GO" id="GO:0012505">
    <property type="term" value="C:endomembrane system"/>
    <property type="evidence" value="ECO:0007669"/>
    <property type="project" value="UniProtKB-ARBA"/>
</dbReference>
<keyword evidence="7" id="KW-0106">Calcium</keyword>
<keyword evidence="14" id="KW-1185">Reference proteome</keyword>
<accession>A0A158Q3P9</accession>
<dbReference type="PROSITE" id="PS00138">
    <property type="entry name" value="SUBTILASE_SER"/>
    <property type="match status" value="1"/>
</dbReference>
<dbReference type="InterPro" id="IPR008979">
    <property type="entry name" value="Galactose-bd-like_sf"/>
</dbReference>
<gene>
    <name evidence="12" type="ORF">DME_LOCUS82</name>
</gene>
<dbReference type="Gene3D" id="2.60.120.260">
    <property type="entry name" value="Galactose-binding domain-like"/>
    <property type="match status" value="1"/>
</dbReference>
<dbReference type="CDD" id="cd04059">
    <property type="entry name" value="Peptidases_S8_Protein_convertases_Kexins_Furin-like"/>
    <property type="match status" value="1"/>
</dbReference>
<dbReference type="PANTHER" id="PTHR42884">
    <property type="entry name" value="PROPROTEIN CONVERTASE SUBTILISIN/KEXIN-RELATED"/>
    <property type="match status" value="1"/>
</dbReference>
<evidence type="ECO:0000256" key="7">
    <source>
        <dbReference type="ARBA" id="ARBA00022837"/>
    </source>
</evidence>
<dbReference type="InterPro" id="IPR023828">
    <property type="entry name" value="Peptidase_S8_Ser-AS"/>
</dbReference>
<dbReference type="Pfam" id="PF00082">
    <property type="entry name" value="Peptidase_S8"/>
    <property type="match status" value="1"/>
</dbReference>
<dbReference type="AlphaFoldDB" id="A0A158Q3P9"/>
<dbReference type="PROSITE" id="PS51829">
    <property type="entry name" value="P_HOMO_B"/>
    <property type="match status" value="1"/>
</dbReference>
<feature type="domain" description="P/Homo B" evidence="11">
    <location>
        <begin position="258"/>
        <end position="411"/>
    </location>
</feature>
<evidence type="ECO:0000313" key="12">
    <source>
        <dbReference type="EMBL" id="VDN50109.1"/>
    </source>
</evidence>
<dbReference type="InterPro" id="IPR036852">
    <property type="entry name" value="Peptidase_S8/S53_dom_sf"/>
</dbReference>
<dbReference type="GO" id="GO:0004252">
    <property type="term" value="F:serine-type endopeptidase activity"/>
    <property type="evidence" value="ECO:0007669"/>
    <property type="project" value="InterPro"/>
</dbReference>
<evidence type="ECO:0000256" key="9">
    <source>
        <dbReference type="ARBA" id="ARBA00023180"/>
    </source>
</evidence>
<dbReference type="GO" id="GO:0005737">
    <property type="term" value="C:cytoplasm"/>
    <property type="evidence" value="ECO:0007669"/>
    <property type="project" value="UniProtKB-ARBA"/>
</dbReference>
<dbReference type="SUPFAM" id="SSF49785">
    <property type="entry name" value="Galactose-binding domain-like"/>
    <property type="match status" value="1"/>
</dbReference>
<organism evidence="13 15">
    <name type="scientific">Dracunculus medinensis</name>
    <name type="common">Guinea worm</name>
    <dbReference type="NCBI Taxonomy" id="318479"/>
    <lineage>
        <taxon>Eukaryota</taxon>
        <taxon>Metazoa</taxon>
        <taxon>Ecdysozoa</taxon>
        <taxon>Nematoda</taxon>
        <taxon>Chromadorea</taxon>
        <taxon>Rhabditida</taxon>
        <taxon>Spirurina</taxon>
        <taxon>Dracunculoidea</taxon>
        <taxon>Dracunculidae</taxon>
        <taxon>Dracunculus</taxon>
    </lineage>
</organism>
<evidence type="ECO:0000313" key="14">
    <source>
        <dbReference type="Proteomes" id="UP000274756"/>
    </source>
</evidence>
<dbReference type="GO" id="GO:0043005">
    <property type="term" value="C:neuron projection"/>
    <property type="evidence" value="ECO:0007669"/>
    <property type="project" value="TreeGrafter"/>
</dbReference>
<keyword evidence="5" id="KW-0378">Hydrolase</keyword>
<evidence type="ECO:0000256" key="6">
    <source>
        <dbReference type="ARBA" id="ARBA00022825"/>
    </source>
</evidence>
<dbReference type="FunFam" id="2.60.120.260:FF:000006">
    <property type="entry name" value="Proprotein convertase subtilisin/kexin type 5"/>
    <property type="match status" value="1"/>
</dbReference>
<evidence type="ECO:0000256" key="10">
    <source>
        <dbReference type="PROSITE-ProRule" id="PRU01240"/>
    </source>
</evidence>
<keyword evidence="4" id="KW-0732">Signal</keyword>
<evidence type="ECO:0000256" key="2">
    <source>
        <dbReference type="ARBA" id="ARBA00022670"/>
    </source>
</evidence>
<evidence type="ECO:0000256" key="8">
    <source>
        <dbReference type="ARBA" id="ARBA00023145"/>
    </source>
</evidence>
<evidence type="ECO:0000313" key="13">
    <source>
        <dbReference type="Proteomes" id="UP000038040"/>
    </source>
</evidence>
<dbReference type="SUPFAM" id="SSF52743">
    <property type="entry name" value="Subtilisin-like"/>
    <property type="match status" value="1"/>
</dbReference>
<dbReference type="InterPro" id="IPR034182">
    <property type="entry name" value="Kexin/furin"/>
</dbReference>
<dbReference type="Proteomes" id="UP000274756">
    <property type="component" value="Unassembled WGS sequence"/>
</dbReference>
<dbReference type="STRING" id="318479.A0A158Q3P9"/>
<dbReference type="Proteomes" id="UP000038040">
    <property type="component" value="Unplaced"/>
</dbReference>
<keyword evidence="8" id="KW-0865">Zymogen</keyword>
<reference evidence="12 14" key="2">
    <citation type="submission" date="2018-11" db="EMBL/GenBank/DDBJ databases">
        <authorList>
            <consortium name="Pathogen Informatics"/>
        </authorList>
    </citation>
    <scope>NUCLEOTIDE SEQUENCE [LARGE SCALE GENOMIC DNA]</scope>
</reference>